<dbReference type="CDD" id="cd11283">
    <property type="entry name" value="ADF_GMF-beta_like"/>
    <property type="match status" value="1"/>
</dbReference>
<dbReference type="InterPro" id="IPR029006">
    <property type="entry name" value="ADF-H/Gelsolin-like_dom_sf"/>
</dbReference>
<evidence type="ECO:0000313" key="6">
    <source>
        <dbReference type="EMBL" id="CAG8494294.1"/>
    </source>
</evidence>
<comment type="similarity">
    <text evidence="1 4">Belongs to the actin-binding proteins ADF family. GMF subfamily.</text>
</comment>
<sequence>MSQSTCDVDPEVLQKLRKFRFSKRSQKGSAAFVHELMLDGLFCFQVKIDRERLCIVEDEVHDEITIEDLVEELPETSPRYIVLSYELTHNDGRKSYPLVLIYYAPVSTKPELHMLYASAKTYFQQRADINKVFDIREAETLSDEWLQEKLLS</sequence>
<dbReference type="PANTHER" id="PTHR11249:SF2">
    <property type="entry name" value="GLIA MATURATION FACTOR"/>
    <property type="match status" value="1"/>
</dbReference>
<evidence type="ECO:0000256" key="3">
    <source>
        <dbReference type="ARBA" id="ARBA00023242"/>
    </source>
</evidence>
<dbReference type="EMBL" id="CAJVPI010000172">
    <property type="protein sequence ID" value="CAG8494294.1"/>
    <property type="molecule type" value="Genomic_DNA"/>
</dbReference>
<dbReference type="Proteomes" id="UP000789739">
    <property type="component" value="Unassembled WGS sequence"/>
</dbReference>
<keyword evidence="2 4" id="KW-0963">Cytoplasm</keyword>
<proteinExistence type="inferred from homology"/>
<dbReference type="GO" id="GO:0071846">
    <property type="term" value="P:actin filament debranching"/>
    <property type="evidence" value="ECO:0007669"/>
    <property type="project" value="InterPro"/>
</dbReference>
<dbReference type="SMART" id="SM00102">
    <property type="entry name" value="ADF"/>
    <property type="match status" value="1"/>
</dbReference>
<keyword evidence="3 4" id="KW-0539">Nucleus</keyword>
<dbReference type="AlphaFoldDB" id="A0A9N8WQ47"/>
<dbReference type="GO" id="GO:0003779">
    <property type="term" value="F:actin binding"/>
    <property type="evidence" value="ECO:0007669"/>
    <property type="project" value="InterPro"/>
</dbReference>
<organism evidence="6 7">
    <name type="scientific">Paraglomus brasilianum</name>
    <dbReference type="NCBI Taxonomy" id="144538"/>
    <lineage>
        <taxon>Eukaryota</taxon>
        <taxon>Fungi</taxon>
        <taxon>Fungi incertae sedis</taxon>
        <taxon>Mucoromycota</taxon>
        <taxon>Glomeromycotina</taxon>
        <taxon>Glomeromycetes</taxon>
        <taxon>Paraglomerales</taxon>
        <taxon>Paraglomeraceae</taxon>
        <taxon>Paraglomus</taxon>
    </lineage>
</organism>
<dbReference type="PANTHER" id="PTHR11249">
    <property type="entry name" value="GLIAL FACTOR NATURATION FACTOR"/>
    <property type="match status" value="1"/>
</dbReference>
<feature type="domain" description="ADF-H" evidence="5">
    <location>
        <begin position="4"/>
        <end position="151"/>
    </location>
</feature>
<comment type="caution">
    <text evidence="6">The sequence shown here is derived from an EMBL/GenBank/DDBJ whole genome shotgun (WGS) entry which is preliminary data.</text>
</comment>
<accession>A0A9N8WQ47</accession>
<keyword evidence="7" id="KW-1185">Reference proteome</keyword>
<dbReference type="GO" id="GO:0071933">
    <property type="term" value="F:Arp2/3 complex binding"/>
    <property type="evidence" value="ECO:0007669"/>
    <property type="project" value="InterPro"/>
</dbReference>
<dbReference type="OrthoDB" id="3919494at2759"/>
<dbReference type="PROSITE" id="PS51263">
    <property type="entry name" value="ADF_H"/>
    <property type="match status" value="1"/>
</dbReference>
<dbReference type="GO" id="GO:0030864">
    <property type="term" value="C:cortical actin cytoskeleton"/>
    <property type="evidence" value="ECO:0007669"/>
    <property type="project" value="TreeGrafter"/>
</dbReference>
<gene>
    <name evidence="6" type="ORF">PBRASI_LOCUS2272</name>
</gene>
<dbReference type="SUPFAM" id="SSF55753">
    <property type="entry name" value="Actin depolymerizing proteins"/>
    <property type="match status" value="1"/>
</dbReference>
<dbReference type="GO" id="GO:0034316">
    <property type="term" value="P:negative regulation of Arp2/3 complex-mediated actin nucleation"/>
    <property type="evidence" value="ECO:0007669"/>
    <property type="project" value="TreeGrafter"/>
</dbReference>
<dbReference type="Pfam" id="PF00241">
    <property type="entry name" value="Cofilin_ADF"/>
    <property type="match status" value="1"/>
</dbReference>
<name>A0A9N8WQ47_9GLOM</name>
<evidence type="ECO:0000256" key="1">
    <source>
        <dbReference type="ARBA" id="ARBA00010055"/>
    </source>
</evidence>
<evidence type="ECO:0000256" key="4">
    <source>
        <dbReference type="PIRNR" id="PIRNR001788"/>
    </source>
</evidence>
<dbReference type="FunFam" id="3.40.20.10:FF:000026">
    <property type="entry name" value="Glia maturation factor"/>
    <property type="match status" value="1"/>
</dbReference>
<reference evidence="6" key="1">
    <citation type="submission" date="2021-06" db="EMBL/GenBank/DDBJ databases">
        <authorList>
            <person name="Kallberg Y."/>
            <person name="Tangrot J."/>
            <person name="Rosling A."/>
        </authorList>
    </citation>
    <scope>NUCLEOTIDE SEQUENCE</scope>
    <source>
        <strain evidence="6">BR232B</strain>
    </source>
</reference>
<comment type="subcellular location">
    <subcellularLocation>
        <location evidence="4">Cytoplasm</location>
    </subcellularLocation>
    <subcellularLocation>
        <location evidence="4">Nucleus</location>
    </subcellularLocation>
</comment>
<dbReference type="InterPro" id="IPR002108">
    <property type="entry name" value="ADF-H"/>
</dbReference>
<dbReference type="InterPro" id="IPR011171">
    <property type="entry name" value="GMF"/>
</dbReference>
<dbReference type="Gene3D" id="3.40.20.10">
    <property type="entry name" value="Severin"/>
    <property type="match status" value="1"/>
</dbReference>
<evidence type="ECO:0000313" key="7">
    <source>
        <dbReference type="Proteomes" id="UP000789739"/>
    </source>
</evidence>
<dbReference type="PIRSF" id="PIRSF001788">
    <property type="entry name" value="GMF-beta"/>
    <property type="match status" value="1"/>
</dbReference>
<protein>
    <submittedName>
        <fullName evidence="6">3077_t:CDS:1</fullName>
    </submittedName>
</protein>
<dbReference type="GO" id="GO:0005634">
    <property type="term" value="C:nucleus"/>
    <property type="evidence" value="ECO:0007669"/>
    <property type="project" value="UniProtKB-SubCell"/>
</dbReference>
<evidence type="ECO:0000256" key="2">
    <source>
        <dbReference type="ARBA" id="ARBA00022490"/>
    </source>
</evidence>
<evidence type="ECO:0000259" key="5">
    <source>
        <dbReference type="PROSITE" id="PS51263"/>
    </source>
</evidence>